<comment type="caution">
    <text evidence="2">The sequence shown here is derived from an EMBL/GenBank/DDBJ whole genome shotgun (WGS) entry which is preliminary data.</text>
</comment>
<dbReference type="InterPro" id="IPR038071">
    <property type="entry name" value="UROD/MetE-like_sf"/>
</dbReference>
<dbReference type="RefSeq" id="WP_109625121.1">
    <property type="nucleotide sequence ID" value="NZ_CABJAT010000002.1"/>
</dbReference>
<dbReference type="AlphaFoldDB" id="A0AB73T8P0"/>
<dbReference type="SUPFAM" id="SSF51726">
    <property type="entry name" value="UROD/MetE-like"/>
    <property type="match status" value="1"/>
</dbReference>
<dbReference type="InterPro" id="IPR052024">
    <property type="entry name" value="Methanogen_methyltrans"/>
</dbReference>
<evidence type="ECO:0000313" key="2">
    <source>
        <dbReference type="EMBL" id="PWJ78190.1"/>
    </source>
</evidence>
<dbReference type="GO" id="GO:0006779">
    <property type="term" value="P:porphyrin-containing compound biosynthetic process"/>
    <property type="evidence" value="ECO:0007669"/>
    <property type="project" value="InterPro"/>
</dbReference>
<evidence type="ECO:0000259" key="1">
    <source>
        <dbReference type="Pfam" id="PF01208"/>
    </source>
</evidence>
<dbReference type="Proteomes" id="UP000245412">
    <property type="component" value="Unassembled WGS sequence"/>
</dbReference>
<sequence>MTLKENYDIAMRHGMPEQVPVYSKPVRYNVGLGDVWEKGPAGGGLDGFGCLWASGIGGQTPVPGNYVLTDITDWKNQVRFPDLKAVDWAEKSEKELKGLDRDTQFMEYCMGNGPFERFLDLMGLEELTYALMDEPDHCKDFLKAFTEYRIEYIEYIGKYYHPDFVVTFDDTGYASGLFLSREQYCEFIQPSHKMINDAIYAIGARPIQHCCGKAETLVEEFIREGAVAWSSVDPANDIVGILKKYGKQITLIGGFDSFGAPAGIDATDEMMIGEVHRVIDTYGPYGSFIMGNHIVQGATPEETMRRVLLLREEGLRYAAEAAHGPA</sequence>
<keyword evidence="3" id="KW-1185">Reference proteome</keyword>
<reference evidence="2 3" key="1">
    <citation type="submission" date="2018-05" db="EMBL/GenBank/DDBJ databases">
        <authorList>
            <person name="Goeker M."/>
            <person name="Huntemann M."/>
            <person name="Clum A."/>
            <person name="Pillay M."/>
            <person name="Palaniappan K."/>
            <person name="Varghese N."/>
            <person name="Mikhailova N."/>
            <person name="Stamatis D."/>
            <person name="Reddy T."/>
            <person name="Daum C."/>
            <person name="Shapiro N."/>
            <person name="Ivanova N."/>
            <person name="Kyrpides N."/>
            <person name="Woyke T."/>
        </authorList>
    </citation>
    <scope>NUCLEOTIDE SEQUENCE [LARGE SCALE GENOMIC DNA]</scope>
    <source>
        <strain evidence="2 3">DSM 26524</strain>
    </source>
</reference>
<dbReference type="Pfam" id="PF01208">
    <property type="entry name" value="URO-D"/>
    <property type="match status" value="1"/>
</dbReference>
<dbReference type="PANTHER" id="PTHR47099:SF1">
    <property type="entry name" value="METHYLCOBAMIDE:COM METHYLTRANSFERASE MTBA"/>
    <property type="match status" value="1"/>
</dbReference>
<name>A0AB73T8P0_9FIRM</name>
<dbReference type="InterPro" id="IPR000257">
    <property type="entry name" value="Uroporphyrinogen_deCOase"/>
</dbReference>
<proteinExistence type="predicted"/>
<evidence type="ECO:0000313" key="3">
    <source>
        <dbReference type="Proteomes" id="UP000245412"/>
    </source>
</evidence>
<gene>
    <name evidence="2" type="ORF">C7383_102326</name>
</gene>
<organism evidence="2 3">
    <name type="scientific">Murimonas intestini</name>
    <dbReference type="NCBI Taxonomy" id="1337051"/>
    <lineage>
        <taxon>Bacteria</taxon>
        <taxon>Bacillati</taxon>
        <taxon>Bacillota</taxon>
        <taxon>Clostridia</taxon>
        <taxon>Lachnospirales</taxon>
        <taxon>Lachnospiraceae</taxon>
        <taxon>Murimonas</taxon>
    </lineage>
</organism>
<accession>A0AB73T8P0</accession>
<dbReference type="GO" id="GO:0004853">
    <property type="term" value="F:uroporphyrinogen decarboxylase activity"/>
    <property type="evidence" value="ECO:0007669"/>
    <property type="project" value="InterPro"/>
</dbReference>
<dbReference type="EMBL" id="QGGY01000002">
    <property type="protein sequence ID" value="PWJ78190.1"/>
    <property type="molecule type" value="Genomic_DNA"/>
</dbReference>
<dbReference type="Gene3D" id="3.20.20.210">
    <property type="match status" value="1"/>
</dbReference>
<feature type="domain" description="Uroporphyrinogen decarboxylase (URO-D)" evidence="1">
    <location>
        <begin position="113"/>
        <end position="307"/>
    </location>
</feature>
<protein>
    <submittedName>
        <fullName evidence="2">Uroporphyrinogen decarboxylase</fullName>
    </submittedName>
</protein>
<dbReference type="PANTHER" id="PTHR47099">
    <property type="entry name" value="METHYLCOBAMIDE:COM METHYLTRANSFERASE MTBA"/>
    <property type="match status" value="1"/>
</dbReference>